<gene>
    <name evidence="7" type="ORF">OP10G_3509</name>
</gene>
<dbReference type="eggNOG" id="COG0386">
    <property type="taxonomic scope" value="Bacteria"/>
</dbReference>
<dbReference type="InterPro" id="IPR036249">
    <property type="entry name" value="Thioredoxin-like_sf"/>
</dbReference>
<feature type="active site" evidence="4">
    <location>
        <position position="45"/>
    </location>
</feature>
<dbReference type="Proteomes" id="UP000027982">
    <property type="component" value="Chromosome"/>
</dbReference>
<dbReference type="Pfam" id="PF00255">
    <property type="entry name" value="GSHPx"/>
    <property type="match status" value="1"/>
</dbReference>
<dbReference type="KEGG" id="fgi:OP10G_3509"/>
<dbReference type="EMBL" id="CP007139">
    <property type="protein sequence ID" value="AIE86877.1"/>
    <property type="molecule type" value="Genomic_DNA"/>
</dbReference>
<dbReference type="AlphaFoldDB" id="A0A068NU32"/>
<dbReference type="RefSeq" id="WP_052547811.1">
    <property type="nucleotide sequence ID" value="NZ_CP007139.1"/>
</dbReference>
<dbReference type="SUPFAM" id="SSF52833">
    <property type="entry name" value="Thioredoxin-like"/>
    <property type="match status" value="1"/>
</dbReference>
<name>A0A068NU32_FIMGI</name>
<evidence type="ECO:0000313" key="7">
    <source>
        <dbReference type="EMBL" id="AIE86877.1"/>
    </source>
</evidence>
<dbReference type="PRINTS" id="PR01011">
    <property type="entry name" value="GLUTPROXDASE"/>
</dbReference>
<dbReference type="InterPro" id="IPR000889">
    <property type="entry name" value="Glutathione_peroxidase"/>
</dbReference>
<dbReference type="CDD" id="cd00340">
    <property type="entry name" value="GSH_Peroxidase"/>
    <property type="match status" value="1"/>
</dbReference>
<proteinExistence type="inferred from homology"/>
<dbReference type="STRING" id="661478.OP10G_3509"/>
<evidence type="ECO:0000256" key="1">
    <source>
        <dbReference type="ARBA" id="ARBA00006926"/>
    </source>
</evidence>
<keyword evidence="3 5" id="KW-0560">Oxidoreductase</keyword>
<organism evidence="7 8">
    <name type="scientific">Fimbriimonas ginsengisoli Gsoil 348</name>
    <dbReference type="NCBI Taxonomy" id="661478"/>
    <lineage>
        <taxon>Bacteria</taxon>
        <taxon>Bacillati</taxon>
        <taxon>Armatimonadota</taxon>
        <taxon>Fimbriimonadia</taxon>
        <taxon>Fimbriimonadales</taxon>
        <taxon>Fimbriimonadaceae</taxon>
        <taxon>Fimbriimonas</taxon>
    </lineage>
</organism>
<dbReference type="GO" id="GO:0004601">
    <property type="term" value="F:peroxidase activity"/>
    <property type="evidence" value="ECO:0007669"/>
    <property type="project" value="UniProtKB-KW"/>
</dbReference>
<comment type="similarity">
    <text evidence="1 5">Belongs to the glutathione peroxidase family.</text>
</comment>
<dbReference type="PROSITE" id="PS51352">
    <property type="entry name" value="THIOREDOXIN_2"/>
    <property type="match status" value="1"/>
</dbReference>
<dbReference type="InterPro" id="IPR013766">
    <property type="entry name" value="Thioredoxin_domain"/>
</dbReference>
<keyword evidence="2 5" id="KW-0575">Peroxidase</keyword>
<dbReference type="PROSITE" id="PS00460">
    <property type="entry name" value="GLUTATHIONE_PEROXID_1"/>
    <property type="match status" value="1"/>
</dbReference>
<accession>A0A068NU32</accession>
<dbReference type="FunFam" id="3.40.30.10:FF:000010">
    <property type="entry name" value="Glutathione peroxidase"/>
    <property type="match status" value="1"/>
</dbReference>
<evidence type="ECO:0000313" key="8">
    <source>
        <dbReference type="Proteomes" id="UP000027982"/>
    </source>
</evidence>
<dbReference type="GO" id="GO:0034599">
    <property type="term" value="P:cellular response to oxidative stress"/>
    <property type="evidence" value="ECO:0007669"/>
    <property type="project" value="TreeGrafter"/>
</dbReference>
<evidence type="ECO:0000256" key="5">
    <source>
        <dbReference type="RuleBase" id="RU000499"/>
    </source>
</evidence>
<dbReference type="PANTHER" id="PTHR11592">
    <property type="entry name" value="GLUTATHIONE PEROXIDASE"/>
    <property type="match status" value="1"/>
</dbReference>
<sequence length="171" mass="18906">MSAPHAGPKAKSIYDFTVTDIDGKKVSLKKFKGHVMLVVNVASKCGLTPQYKGLQALYEEKKKQGVVLLGFPANNFNGQEPGTEAEIKQFCTANYGVTFPMFSKISVKGDDQADLYKWLIAQSDRPTDDIEWNFAKFVIGKDGKVFKRLTPRDTPDSEAVRKAIDEALAAK</sequence>
<dbReference type="InterPro" id="IPR029759">
    <property type="entry name" value="GPX_AS"/>
</dbReference>
<protein>
    <recommendedName>
        <fullName evidence="5">Glutathione peroxidase</fullName>
    </recommendedName>
</protein>
<keyword evidence="8" id="KW-1185">Reference proteome</keyword>
<dbReference type="HOGENOM" id="CLU_029507_2_2_0"/>
<dbReference type="PIRSF" id="PIRSF000303">
    <property type="entry name" value="Glutathion_perox"/>
    <property type="match status" value="1"/>
</dbReference>
<evidence type="ECO:0000256" key="4">
    <source>
        <dbReference type="PIRSR" id="PIRSR000303-1"/>
    </source>
</evidence>
<evidence type="ECO:0000259" key="6">
    <source>
        <dbReference type="PROSITE" id="PS51352"/>
    </source>
</evidence>
<evidence type="ECO:0000256" key="2">
    <source>
        <dbReference type="ARBA" id="ARBA00022559"/>
    </source>
</evidence>
<dbReference type="PANTHER" id="PTHR11592:SF78">
    <property type="entry name" value="GLUTATHIONE PEROXIDASE"/>
    <property type="match status" value="1"/>
</dbReference>
<dbReference type="PROSITE" id="PS51355">
    <property type="entry name" value="GLUTATHIONE_PEROXID_3"/>
    <property type="match status" value="1"/>
</dbReference>
<evidence type="ECO:0000256" key="3">
    <source>
        <dbReference type="ARBA" id="ARBA00023002"/>
    </source>
</evidence>
<reference evidence="7 8" key="1">
    <citation type="journal article" date="2014" name="PLoS ONE">
        <title>The first complete genome sequence of the class fimbriimonadia in the phylum armatimonadetes.</title>
        <authorList>
            <person name="Hu Z.Y."/>
            <person name="Wang Y.Z."/>
            <person name="Im W.T."/>
            <person name="Wang S.Y."/>
            <person name="Zhao G.P."/>
            <person name="Zheng H.J."/>
            <person name="Quan Z.X."/>
        </authorList>
    </citation>
    <scope>NUCLEOTIDE SEQUENCE [LARGE SCALE GENOMIC DNA]</scope>
    <source>
        <strain evidence="7">Gsoil 348</strain>
    </source>
</reference>
<dbReference type="Gene3D" id="3.40.30.10">
    <property type="entry name" value="Glutaredoxin"/>
    <property type="match status" value="1"/>
</dbReference>
<feature type="domain" description="Thioredoxin" evidence="6">
    <location>
        <begin position="7"/>
        <end position="169"/>
    </location>
</feature>